<dbReference type="Proteomes" id="UP000094412">
    <property type="component" value="Unassembled WGS sequence"/>
</dbReference>
<evidence type="ECO:0000259" key="3">
    <source>
        <dbReference type="Pfam" id="PF07883"/>
    </source>
</evidence>
<feature type="domain" description="Cupin type-2" evidence="3">
    <location>
        <begin position="50"/>
        <end position="121"/>
    </location>
</feature>
<evidence type="ECO:0000313" key="5">
    <source>
        <dbReference type="Proteomes" id="UP000094412"/>
    </source>
</evidence>
<dbReference type="InterPro" id="IPR011051">
    <property type="entry name" value="RmlC_Cupin_sf"/>
</dbReference>
<gene>
    <name evidence="4" type="ORF">QV13_09935</name>
</gene>
<dbReference type="STRING" id="1566387.QV13_09935"/>
<organism evidence="4 5">
    <name type="scientific">Mesorhizobium hungaricum</name>
    <dbReference type="NCBI Taxonomy" id="1566387"/>
    <lineage>
        <taxon>Bacteria</taxon>
        <taxon>Pseudomonadati</taxon>
        <taxon>Pseudomonadota</taxon>
        <taxon>Alphaproteobacteria</taxon>
        <taxon>Hyphomicrobiales</taxon>
        <taxon>Phyllobacteriaceae</taxon>
        <taxon>Mesorhizobium</taxon>
    </lineage>
</organism>
<feature type="region of interest" description="Disordered" evidence="2">
    <location>
        <begin position="1"/>
        <end position="33"/>
    </location>
</feature>
<keyword evidence="1" id="KW-0479">Metal-binding</keyword>
<dbReference type="Gene3D" id="2.60.120.10">
    <property type="entry name" value="Jelly Rolls"/>
    <property type="match status" value="1"/>
</dbReference>
<dbReference type="AlphaFoldDB" id="A0A1C2DZ47"/>
<dbReference type="RefSeq" id="WP_036254283.1">
    <property type="nucleotide sequence ID" value="NZ_MDEO01000030.1"/>
</dbReference>
<dbReference type="PANTHER" id="PTHR35848:SF9">
    <property type="entry name" value="SLL1358 PROTEIN"/>
    <property type="match status" value="1"/>
</dbReference>
<dbReference type="InterPro" id="IPR051610">
    <property type="entry name" value="GPI/OXD"/>
</dbReference>
<dbReference type="InterPro" id="IPR013096">
    <property type="entry name" value="Cupin_2"/>
</dbReference>
<comment type="caution">
    <text evidence="4">The sequence shown here is derived from an EMBL/GenBank/DDBJ whole genome shotgun (WGS) entry which is preliminary data.</text>
</comment>
<keyword evidence="5" id="KW-1185">Reference proteome</keyword>
<dbReference type="InterPro" id="IPR014710">
    <property type="entry name" value="RmlC-like_jellyroll"/>
</dbReference>
<protein>
    <recommendedName>
        <fullName evidence="3">Cupin type-2 domain-containing protein</fullName>
    </recommendedName>
</protein>
<proteinExistence type="predicted"/>
<dbReference type="CDD" id="cd02224">
    <property type="entry name" value="cupin_SPO2919-like"/>
    <property type="match status" value="1"/>
</dbReference>
<evidence type="ECO:0000313" key="4">
    <source>
        <dbReference type="EMBL" id="OCX19913.1"/>
    </source>
</evidence>
<evidence type="ECO:0000256" key="1">
    <source>
        <dbReference type="ARBA" id="ARBA00022723"/>
    </source>
</evidence>
<evidence type="ECO:0000256" key="2">
    <source>
        <dbReference type="SAM" id="MobiDB-lite"/>
    </source>
</evidence>
<sequence length="156" mass="17179">MSKPPRVIDPESIEPDTRSTYPEHLQEPVKGRGKRRLGSLAGLNNLSAVHVELPSGCASSLRVWHSHEDELILVLEGEMTLISDQGEQLVRPGQAIGFPAGEANGHQIVNRSEARVVFVEVASFDQANVSTYPDDDLLQIPDGRGRRFVRKDGTPY</sequence>
<dbReference type="GO" id="GO:0046872">
    <property type="term" value="F:metal ion binding"/>
    <property type="evidence" value="ECO:0007669"/>
    <property type="project" value="UniProtKB-KW"/>
</dbReference>
<dbReference type="EMBL" id="MDEO01000030">
    <property type="protein sequence ID" value="OCX19913.1"/>
    <property type="molecule type" value="Genomic_DNA"/>
</dbReference>
<name>A0A1C2DZ47_9HYPH</name>
<dbReference type="SUPFAM" id="SSF51182">
    <property type="entry name" value="RmlC-like cupins"/>
    <property type="match status" value="1"/>
</dbReference>
<dbReference type="OrthoDB" id="5290459at2"/>
<dbReference type="PANTHER" id="PTHR35848">
    <property type="entry name" value="OXALATE-BINDING PROTEIN"/>
    <property type="match status" value="1"/>
</dbReference>
<accession>A0A1C2DZ47</accession>
<dbReference type="Pfam" id="PF07883">
    <property type="entry name" value="Cupin_2"/>
    <property type="match status" value="1"/>
</dbReference>
<reference evidence="4 5" key="1">
    <citation type="submission" date="2016-08" db="EMBL/GenBank/DDBJ databases">
        <title>Whole genome sequence of Mesorhizobium sp. strain UASWS1009 isolated from industrial sewage.</title>
        <authorList>
            <person name="Crovadore J."/>
            <person name="Calmin G."/>
            <person name="Chablais R."/>
            <person name="Cochard B."/>
            <person name="Lefort F."/>
        </authorList>
    </citation>
    <scope>NUCLEOTIDE SEQUENCE [LARGE SCALE GENOMIC DNA]</scope>
    <source>
        <strain evidence="4 5">UASWS1009</strain>
    </source>
</reference>